<dbReference type="Gramene" id="C.cajan_26534.t">
    <property type="protein sequence ID" value="C.cajan_26534.t"/>
    <property type="gene ID" value="C.cajan_26534"/>
</dbReference>
<keyword evidence="10" id="KW-1185">Reference proteome</keyword>
<dbReference type="SUPFAM" id="SSF53098">
    <property type="entry name" value="Ribonuclease H-like"/>
    <property type="match status" value="1"/>
</dbReference>
<dbReference type="GO" id="GO:0004190">
    <property type="term" value="F:aspartic-type endopeptidase activity"/>
    <property type="evidence" value="ECO:0007669"/>
    <property type="project" value="UniProtKB-KW"/>
</dbReference>
<dbReference type="GO" id="GO:0004491">
    <property type="term" value="F:methylmalonate-semialdehyde dehydrogenase (acylating, NAD) activity"/>
    <property type="evidence" value="ECO:0007669"/>
    <property type="project" value="UniProtKB-EC"/>
</dbReference>
<feature type="domain" description="Reverse transcriptase Ty1/copia-type" evidence="6">
    <location>
        <begin position="417"/>
        <end position="560"/>
    </location>
</feature>
<proteinExistence type="predicted"/>
<organism evidence="9 10">
    <name type="scientific">Cajanus cajan</name>
    <name type="common">Pigeon pea</name>
    <name type="synonym">Cajanus indicus</name>
    <dbReference type="NCBI Taxonomy" id="3821"/>
    <lineage>
        <taxon>Eukaryota</taxon>
        <taxon>Viridiplantae</taxon>
        <taxon>Streptophyta</taxon>
        <taxon>Embryophyta</taxon>
        <taxon>Tracheophyta</taxon>
        <taxon>Spermatophyta</taxon>
        <taxon>Magnoliopsida</taxon>
        <taxon>eudicotyledons</taxon>
        <taxon>Gunneridae</taxon>
        <taxon>Pentapetalae</taxon>
        <taxon>rosids</taxon>
        <taxon>fabids</taxon>
        <taxon>Fabales</taxon>
        <taxon>Fabaceae</taxon>
        <taxon>Papilionoideae</taxon>
        <taxon>50 kb inversion clade</taxon>
        <taxon>NPAAA clade</taxon>
        <taxon>indigoferoid/millettioid clade</taxon>
        <taxon>Phaseoleae</taxon>
        <taxon>Cajanus</taxon>
    </lineage>
</organism>
<evidence type="ECO:0000256" key="2">
    <source>
        <dbReference type="ARBA" id="ARBA00022723"/>
    </source>
</evidence>
<evidence type="ECO:0000259" key="7">
    <source>
        <dbReference type="Pfam" id="PF22936"/>
    </source>
</evidence>
<dbReference type="InterPro" id="IPR012337">
    <property type="entry name" value="RNaseH-like_sf"/>
</dbReference>
<evidence type="ECO:0000256" key="5">
    <source>
        <dbReference type="SAM" id="MobiDB-lite"/>
    </source>
</evidence>
<evidence type="ECO:0000256" key="3">
    <source>
        <dbReference type="ARBA" id="ARBA00022750"/>
    </source>
</evidence>
<dbReference type="Proteomes" id="UP000075243">
    <property type="component" value="Unassembled WGS sequence"/>
</dbReference>
<dbReference type="InterPro" id="IPR039537">
    <property type="entry name" value="Retrotran_Ty1/copia-like"/>
</dbReference>
<keyword evidence="1" id="KW-0645">Protease</keyword>
<dbReference type="SUPFAM" id="SSF56672">
    <property type="entry name" value="DNA/RNA polymerases"/>
    <property type="match status" value="1"/>
</dbReference>
<dbReference type="Pfam" id="PF07727">
    <property type="entry name" value="RVT_2"/>
    <property type="match status" value="1"/>
</dbReference>
<dbReference type="GO" id="GO:0006508">
    <property type="term" value="P:proteolysis"/>
    <property type="evidence" value="ECO:0007669"/>
    <property type="project" value="UniProtKB-KW"/>
</dbReference>
<reference evidence="9" key="1">
    <citation type="journal article" date="2012" name="Nat. Biotechnol.">
        <title>Draft genome sequence of pigeonpea (Cajanus cajan), an orphan legume crop of resource-poor farmers.</title>
        <authorList>
            <person name="Varshney R.K."/>
            <person name="Chen W."/>
            <person name="Li Y."/>
            <person name="Bharti A.K."/>
            <person name="Saxena R.K."/>
            <person name="Schlueter J.A."/>
            <person name="Donoghue M.T."/>
            <person name="Azam S."/>
            <person name="Fan G."/>
            <person name="Whaley A.M."/>
            <person name="Farmer A.D."/>
            <person name="Sheridan J."/>
            <person name="Iwata A."/>
            <person name="Tuteja R."/>
            <person name="Penmetsa R.V."/>
            <person name="Wu W."/>
            <person name="Upadhyaya H.D."/>
            <person name="Yang S.P."/>
            <person name="Shah T."/>
            <person name="Saxena K.B."/>
            <person name="Michael T."/>
            <person name="McCombie W.R."/>
            <person name="Yang B."/>
            <person name="Zhang G."/>
            <person name="Yang H."/>
            <person name="Wang J."/>
            <person name="Spillane C."/>
            <person name="Cook D.R."/>
            <person name="May G.D."/>
            <person name="Xu X."/>
            <person name="Jackson S.A."/>
        </authorList>
    </citation>
    <scope>NUCLEOTIDE SEQUENCE [LARGE SCALE GENOMIC DNA]</scope>
</reference>
<dbReference type="PANTHER" id="PTHR42648">
    <property type="entry name" value="TRANSPOSASE, PUTATIVE-RELATED"/>
    <property type="match status" value="1"/>
</dbReference>
<dbReference type="Pfam" id="PF25597">
    <property type="entry name" value="SH3_retrovirus"/>
    <property type="match status" value="1"/>
</dbReference>
<evidence type="ECO:0000313" key="10">
    <source>
        <dbReference type="Proteomes" id="UP000075243"/>
    </source>
</evidence>
<keyword evidence="9" id="KW-0560">Oxidoreductase</keyword>
<keyword evidence="3" id="KW-0064">Aspartyl protease</keyword>
<gene>
    <name evidence="9" type="ORF">KK1_027878</name>
</gene>
<dbReference type="EMBL" id="KQ483457">
    <property type="protein sequence ID" value="KYP50303.1"/>
    <property type="molecule type" value="Genomic_DNA"/>
</dbReference>
<evidence type="ECO:0000313" key="9">
    <source>
        <dbReference type="EMBL" id="KYP50303.1"/>
    </source>
</evidence>
<dbReference type="InterPro" id="IPR043502">
    <property type="entry name" value="DNA/RNA_pol_sf"/>
</dbReference>
<feature type="domain" description="Retroviral polymerase SH3-like" evidence="8">
    <location>
        <begin position="254"/>
        <end position="316"/>
    </location>
</feature>
<name>A0A151S665_CAJCA</name>
<protein>
    <submittedName>
        <fullName evidence="9">Retrovirus-related Pol polyprotein from transposon TNT 1-94</fullName>
        <ecNumber evidence="9">1.2.1.27</ecNumber>
    </submittedName>
</protein>
<feature type="domain" description="Retrovirus-related Pol polyprotein from transposon TNT 1-94-like beta-barrel" evidence="7">
    <location>
        <begin position="39"/>
        <end position="116"/>
    </location>
</feature>
<evidence type="ECO:0000259" key="8">
    <source>
        <dbReference type="Pfam" id="PF25597"/>
    </source>
</evidence>
<feature type="region of interest" description="Disordered" evidence="5">
    <location>
        <begin position="336"/>
        <end position="360"/>
    </location>
</feature>
<dbReference type="GO" id="GO:0046872">
    <property type="term" value="F:metal ion binding"/>
    <property type="evidence" value="ECO:0007669"/>
    <property type="project" value="UniProtKB-KW"/>
</dbReference>
<evidence type="ECO:0000256" key="1">
    <source>
        <dbReference type="ARBA" id="ARBA00022670"/>
    </source>
</evidence>
<accession>A0A151S665</accession>
<feature type="compositionally biased region" description="Low complexity" evidence="5">
    <location>
        <begin position="347"/>
        <end position="358"/>
    </location>
</feature>
<evidence type="ECO:0000259" key="6">
    <source>
        <dbReference type="Pfam" id="PF07727"/>
    </source>
</evidence>
<keyword evidence="4" id="KW-0378">Hydrolase</keyword>
<evidence type="ECO:0000256" key="4">
    <source>
        <dbReference type="ARBA" id="ARBA00022801"/>
    </source>
</evidence>
<dbReference type="InterPro" id="IPR057670">
    <property type="entry name" value="SH3_retrovirus"/>
</dbReference>
<dbReference type="InterPro" id="IPR054722">
    <property type="entry name" value="PolX-like_BBD"/>
</dbReference>
<dbReference type="PANTHER" id="PTHR42648:SF26">
    <property type="entry name" value="INTEGRASE CATALYTIC DOMAIN-CONTAINING PROTEIN"/>
    <property type="match status" value="1"/>
</dbReference>
<feature type="compositionally biased region" description="Polar residues" evidence="5">
    <location>
        <begin position="336"/>
        <end position="346"/>
    </location>
</feature>
<dbReference type="AlphaFoldDB" id="A0A151S665"/>
<dbReference type="EC" id="1.2.1.27" evidence="9"/>
<dbReference type="InterPro" id="IPR013103">
    <property type="entry name" value="RVT_2"/>
</dbReference>
<dbReference type="Pfam" id="PF22936">
    <property type="entry name" value="Pol_BBD"/>
    <property type="match status" value="1"/>
</dbReference>
<sequence>MGHIEKICWWVPKKPTQSDDIPQALAALTLDNTIAKTKWTSDIGASNHMIGKPSMLNNIKKYSGTDSVLIGDGSSLPILGTGDSFIKQRNVSLPLHDVLLVPSLTKNLLSISQLTKQFPVNSEFSNVDFCVKERETGKPMITGRRKGDLYVLSPSPELHYSHRFKSGSADTWHQRLGHPQTIALQLLKNKGLIDVVGMTMLFHSGAPLFLWVEAFTTVFHLINRLPSSSLNFETPYFALHGTPPDYTSLQVFGSKCFPYTWDTRRHKFDPKTTLCVFVGYSDKYKGYKCFHPPSKKFFISRHVVFDELIFPYKKPTSQNNAPPTTKHVISIFDSWSPTSPSSHEPVSSTQTQQPQNQPLHPMVTRSQRGIVKPNPKYALLSTCSEDIPRNPHNIRSALSHPGWKAAMGEELEALHKNQTWQLVPRTSNMHVIGSKWVFKSKLKPDGSLDRLKARVVAKGYHQVDGVDYIETFSPVIKLGTIRLIITVALVQKWHIHQLDVKNAFLHGVLSENIYMEQPPRMADPNSPIHVCKLQKALYGLKQAPRAWFDRFSSFLLKYGFFL</sequence>
<keyword evidence="2" id="KW-0479">Metal-binding</keyword>